<feature type="chain" id="PRO_5021238270" description="Peptidase A1 domain-containing protein" evidence="7">
    <location>
        <begin position="26"/>
        <end position="527"/>
    </location>
</feature>
<dbReference type="SUPFAM" id="SSF50630">
    <property type="entry name" value="Acid proteases"/>
    <property type="match status" value="1"/>
</dbReference>
<dbReference type="Gene3D" id="2.40.70.10">
    <property type="entry name" value="Acid Proteases"/>
    <property type="match status" value="2"/>
</dbReference>
<accession>A0A4Y7JDW5</accession>
<organism evidence="9 10">
    <name type="scientific">Papaver somniferum</name>
    <name type="common">Opium poppy</name>
    <dbReference type="NCBI Taxonomy" id="3469"/>
    <lineage>
        <taxon>Eukaryota</taxon>
        <taxon>Viridiplantae</taxon>
        <taxon>Streptophyta</taxon>
        <taxon>Embryophyta</taxon>
        <taxon>Tracheophyta</taxon>
        <taxon>Spermatophyta</taxon>
        <taxon>Magnoliopsida</taxon>
        <taxon>Ranunculales</taxon>
        <taxon>Papaveraceae</taxon>
        <taxon>Papaveroideae</taxon>
        <taxon>Papaver</taxon>
    </lineage>
</organism>
<dbReference type="Proteomes" id="UP000316621">
    <property type="component" value="Chromosome 4"/>
</dbReference>
<protein>
    <recommendedName>
        <fullName evidence="8">Peptidase A1 domain-containing protein</fullName>
    </recommendedName>
</protein>
<dbReference type="InterPro" id="IPR034161">
    <property type="entry name" value="Pepsin-like_plant"/>
</dbReference>
<evidence type="ECO:0000256" key="3">
    <source>
        <dbReference type="ARBA" id="ARBA00022750"/>
    </source>
</evidence>
<comment type="similarity">
    <text evidence="1">Belongs to the peptidase A1 family.</text>
</comment>
<evidence type="ECO:0000256" key="2">
    <source>
        <dbReference type="ARBA" id="ARBA00022670"/>
    </source>
</evidence>
<dbReference type="InterPro" id="IPR032861">
    <property type="entry name" value="TAXi_N"/>
</dbReference>
<name>A0A4Y7JDW5_PAPSO</name>
<dbReference type="AlphaFoldDB" id="A0A4Y7JDW5"/>
<dbReference type="InterPro" id="IPR021109">
    <property type="entry name" value="Peptidase_aspartic_dom_sf"/>
</dbReference>
<keyword evidence="2" id="KW-0645">Protease</keyword>
<dbReference type="Pfam" id="PF14543">
    <property type="entry name" value="TAXi_N"/>
    <property type="match status" value="1"/>
</dbReference>
<dbReference type="EMBL" id="CM010718">
    <property type="protein sequence ID" value="RZC57978.1"/>
    <property type="molecule type" value="Genomic_DNA"/>
</dbReference>
<gene>
    <name evidence="9" type="ORF">C5167_005271</name>
</gene>
<dbReference type="Gramene" id="RZC57978">
    <property type="protein sequence ID" value="RZC57978"/>
    <property type="gene ID" value="C5167_005271"/>
</dbReference>
<keyword evidence="3" id="KW-0064">Aspartyl protease</keyword>
<dbReference type="PROSITE" id="PS00141">
    <property type="entry name" value="ASP_PROTEASE"/>
    <property type="match status" value="1"/>
</dbReference>
<evidence type="ECO:0000256" key="7">
    <source>
        <dbReference type="SAM" id="SignalP"/>
    </source>
</evidence>
<keyword evidence="5" id="KW-0325">Glycoprotein</keyword>
<keyword evidence="4" id="KW-0378">Hydrolase</keyword>
<evidence type="ECO:0000256" key="4">
    <source>
        <dbReference type="ARBA" id="ARBA00022801"/>
    </source>
</evidence>
<dbReference type="PANTHER" id="PTHR47967">
    <property type="entry name" value="OS07G0603500 PROTEIN-RELATED"/>
    <property type="match status" value="1"/>
</dbReference>
<dbReference type="OrthoDB" id="771136at2759"/>
<dbReference type="InterPro" id="IPR051708">
    <property type="entry name" value="Plant_Aspart_Prot_A1"/>
</dbReference>
<dbReference type="STRING" id="3469.A0A4Y7JDW5"/>
<dbReference type="InterPro" id="IPR032799">
    <property type="entry name" value="TAXi_C"/>
</dbReference>
<dbReference type="OMA" id="GTADMCF"/>
<dbReference type="GO" id="GO:0005576">
    <property type="term" value="C:extracellular region"/>
    <property type="evidence" value="ECO:0007669"/>
    <property type="project" value="TreeGrafter"/>
</dbReference>
<dbReference type="PANTHER" id="PTHR47967:SF31">
    <property type="entry name" value="ASPARTYL PROTEASE FAMILY PROTEIN"/>
    <property type="match status" value="1"/>
</dbReference>
<sequence>MANLCYKPVLVVFFLFLSSLSVISTDQSSSQNSTDKPFQNHGETNSTKSSSSSSSSSLSKIISSTQSSSSKNTTSFKSKPVQNLGKNNSTSPSSSSSKNYLSFTLSLNKRSHASSATTKSSSTTLLPSLAASSSTGKQKVIKKNPFPYKSSFKYTMALVVSLPIGTPPQTQEMVLDTGSQLSWIKCNKKFPPPPKPKPKPNPSAAFDPSLSSSFSLLPCNHPLCKPRIPDFSLPTDCDQNLHCHYSYFYADGTLAEGNLVREKISLSSSQSTPPLILGCTRETRDSQGILGMNLGRLSFASQTKVTKFSYCVPPHHVPAKGPPSTGMFYLGDNPNSRGFQYVSLLTFGHAQSQRMPNLDAAAYTVGMVDVKIGGRKLNIPSSVFRPSPNGAGQTIIDSGSEYSYLVDEAYDTIKDEVLRLVGPGKWKKGYVYEGTLDLCFTDDVMKIGRSIGDMVFVFDKGVEIVVSSDRVLSDVGNGIGCLGIGRSAMLGIPSNIVGNFHQQNLWVEFDVVNRRVGFGKADCRTSV</sequence>
<evidence type="ECO:0000313" key="10">
    <source>
        <dbReference type="Proteomes" id="UP000316621"/>
    </source>
</evidence>
<evidence type="ECO:0000313" key="9">
    <source>
        <dbReference type="EMBL" id="RZC57978.1"/>
    </source>
</evidence>
<keyword evidence="7" id="KW-0732">Signal</keyword>
<dbReference type="Pfam" id="PF14541">
    <property type="entry name" value="TAXi_C"/>
    <property type="match status" value="1"/>
</dbReference>
<evidence type="ECO:0000256" key="1">
    <source>
        <dbReference type="ARBA" id="ARBA00007447"/>
    </source>
</evidence>
<evidence type="ECO:0000256" key="6">
    <source>
        <dbReference type="SAM" id="MobiDB-lite"/>
    </source>
</evidence>
<dbReference type="PROSITE" id="PS51767">
    <property type="entry name" value="PEPTIDASE_A1"/>
    <property type="match status" value="1"/>
</dbReference>
<feature type="signal peptide" evidence="7">
    <location>
        <begin position="1"/>
        <end position="25"/>
    </location>
</feature>
<dbReference type="CDD" id="cd05476">
    <property type="entry name" value="pepsin_A_like_plant"/>
    <property type="match status" value="1"/>
</dbReference>
<proteinExistence type="inferred from homology"/>
<feature type="compositionally biased region" description="Low complexity" evidence="6">
    <location>
        <begin position="26"/>
        <end position="35"/>
    </location>
</feature>
<feature type="compositionally biased region" description="Low complexity" evidence="6">
    <location>
        <begin position="86"/>
        <end position="98"/>
    </location>
</feature>
<feature type="domain" description="Peptidase A1" evidence="8">
    <location>
        <begin position="158"/>
        <end position="519"/>
    </location>
</feature>
<keyword evidence="10" id="KW-1185">Reference proteome</keyword>
<evidence type="ECO:0000256" key="5">
    <source>
        <dbReference type="ARBA" id="ARBA00023180"/>
    </source>
</evidence>
<feature type="compositionally biased region" description="Low complexity" evidence="6">
    <location>
        <begin position="44"/>
        <end position="79"/>
    </location>
</feature>
<dbReference type="InterPro" id="IPR033121">
    <property type="entry name" value="PEPTIDASE_A1"/>
</dbReference>
<feature type="region of interest" description="Disordered" evidence="6">
    <location>
        <begin position="26"/>
        <end position="98"/>
    </location>
</feature>
<dbReference type="InterPro" id="IPR001969">
    <property type="entry name" value="Aspartic_peptidase_AS"/>
</dbReference>
<dbReference type="GO" id="GO:0006508">
    <property type="term" value="P:proteolysis"/>
    <property type="evidence" value="ECO:0007669"/>
    <property type="project" value="UniProtKB-KW"/>
</dbReference>
<evidence type="ECO:0000259" key="8">
    <source>
        <dbReference type="PROSITE" id="PS51767"/>
    </source>
</evidence>
<dbReference type="GO" id="GO:0004190">
    <property type="term" value="F:aspartic-type endopeptidase activity"/>
    <property type="evidence" value="ECO:0007669"/>
    <property type="project" value="UniProtKB-KW"/>
</dbReference>
<reference evidence="9 10" key="1">
    <citation type="journal article" date="2018" name="Science">
        <title>The opium poppy genome and morphinan production.</title>
        <authorList>
            <person name="Guo L."/>
            <person name="Winzer T."/>
            <person name="Yang X."/>
            <person name="Li Y."/>
            <person name="Ning Z."/>
            <person name="He Z."/>
            <person name="Teodor R."/>
            <person name="Lu Y."/>
            <person name="Bowser T.A."/>
            <person name="Graham I.A."/>
            <person name="Ye K."/>
        </authorList>
    </citation>
    <scope>NUCLEOTIDE SEQUENCE [LARGE SCALE GENOMIC DNA]</scope>
    <source>
        <strain evidence="10">cv. HN1</strain>
        <tissue evidence="9">Leaves</tissue>
    </source>
</reference>